<keyword evidence="1" id="KW-1133">Transmembrane helix</keyword>
<dbReference type="PANTHER" id="PTHR37834:SF2">
    <property type="entry name" value="ESTERASE, SGNH HYDROLASE-TYPE"/>
    <property type="match status" value="1"/>
</dbReference>
<dbReference type="EMBL" id="BMHY01000001">
    <property type="protein sequence ID" value="GGG52712.1"/>
    <property type="molecule type" value="Genomic_DNA"/>
</dbReference>
<dbReference type="Pfam" id="PF17996">
    <property type="entry name" value="CE2_N"/>
    <property type="match status" value="1"/>
</dbReference>
<organism evidence="4 5">
    <name type="scientific">Paenibacillus radicis</name>
    <name type="common">ex Gao et al. 2016</name>
    <dbReference type="NCBI Taxonomy" id="1737354"/>
    <lineage>
        <taxon>Bacteria</taxon>
        <taxon>Bacillati</taxon>
        <taxon>Bacillota</taxon>
        <taxon>Bacilli</taxon>
        <taxon>Bacillales</taxon>
        <taxon>Paenibacillaceae</taxon>
        <taxon>Paenibacillus</taxon>
    </lineage>
</organism>
<keyword evidence="1" id="KW-0812">Transmembrane</keyword>
<evidence type="ECO:0000313" key="5">
    <source>
        <dbReference type="Proteomes" id="UP000600247"/>
    </source>
</evidence>
<keyword evidence="5" id="KW-1185">Reference proteome</keyword>
<keyword evidence="1" id="KW-0472">Membrane</keyword>
<evidence type="ECO:0000259" key="3">
    <source>
        <dbReference type="Pfam" id="PF17996"/>
    </source>
</evidence>
<dbReference type="Gene3D" id="3.40.50.1110">
    <property type="entry name" value="SGNH hydrolase"/>
    <property type="match status" value="1"/>
</dbReference>
<evidence type="ECO:0008006" key="6">
    <source>
        <dbReference type="Google" id="ProtNLM"/>
    </source>
</evidence>
<reference evidence="4 5" key="1">
    <citation type="journal article" date="2014" name="Int. J. Syst. Evol. Microbiol.">
        <title>Complete genome sequence of Corynebacterium casei LMG S-19264T (=DSM 44701T), isolated from a smear-ripened cheese.</title>
        <authorList>
            <consortium name="US DOE Joint Genome Institute (JGI-PGF)"/>
            <person name="Walter F."/>
            <person name="Albersmeier A."/>
            <person name="Kalinowski J."/>
            <person name="Ruckert C."/>
        </authorList>
    </citation>
    <scope>NUCLEOTIDE SEQUENCE [LARGE SCALE GENOMIC DNA]</scope>
    <source>
        <strain evidence="4 5">CGMCC 1.15286</strain>
    </source>
</reference>
<dbReference type="RefSeq" id="WP_188887057.1">
    <property type="nucleotide sequence ID" value="NZ_BMHY01000001.1"/>
</dbReference>
<evidence type="ECO:0000313" key="4">
    <source>
        <dbReference type="EMBL" id="GGG52712.1"/>
    </source>
</evidence>
<dbReference type="PANTHER" id="PTHR37834">
    <property type="entry name" value="GDSL-LIKE LIPASE/ACYLHYDROLASE DOMAIN PROTEIN (AFU_ORTHOLOGUE AFUA_2G00620)"/>
    <property type="match status" value="1"/>
</dbReference>
<gene>
    <name evidence="4" type="ORF">GCM10010918_01710</name>
</gene>
<dbReference type="Proteomes" id="UP000600247">
    <property type="component" value="Unassembled WGS sequence"/>
</dbReference>
<dbReference type="InterPro" id="IPR036514">
    <property type="entry name" value="SGNH_hydro_sf"/>
</dbReference>
<sequence length="517" mass="56585">MATKHYGFKRFTIHFWVNSLLIISMLILVSCTQHQLINATSNEEEVEEVSVILGGTPIENGIHPFAGDNPAGLITGTIAGKSYWQTNKNSDVPRTNYLYMNVSDTYLKNNTEFDVEVSVTFFDSGNGKLIMQYDSSTAAFTNAPLISFTGTDTWKTQTYLLTNAYFGNRANGADFRFSIQGGSNPGAELKIASVNVVKKIKPLPGKEISVTDPNLKFVGRWDKSSSSVYKSYWGGSYMKTNFTGTHVTVKLARSASIYVSIDGGEDVLFSQVSGTVYLTPTALASGSHSLRITSASENDMLEIQSLELDAGADTQATALSSHLIEFIGDSITSGYLNSKIALSDYAWLVGEQLGAEHTQIAFPGICLVDNIQCHSPNSVGMSNQFFKMRSVYDNDSTLWDFNTYQARAVVINLGTNDSGFNVTDNDFKQTYITFLQNIRAKYPLADIFVMKTFIGSMSLPTLLAFNTVHNGGDNKLHYIDTTGWITAADTVDGTHPSDAGHVKIAEKLATLLSPYMD</sequence>
<dbReference type="InterPro" id="IPR052762">
    <property type="entry name" value="PCW_deacetylase/CE"/>
</dbReference>
<dbReference type="PROSITE" id="PS51257">
    <property type="entry name" value="PROKAR_LIPOPROTEIN"/>
    <property type="match status" value="1"/>
</dbReference>
<dbReference type="SUPFAM" id="SSF52266">
    <property type="entry name" value="SGNH hydrolase"/>
    <property type="match status" value="1"/>
</dbReference>
<dbReference type="GO" id="GO:0052689">
    <property type="term" value="F:carboxylic ester hydrolase activity"/>
    <property type="evidence" value="ECO:0007669"/>
    <property type="project" value="InterPro"/>
</dbReference>
<protein>
    <recommendedName>
        <fullName evidence="6">SGNH hydrolase-type esterase domain-containing protein</fullName>
    </recommendedName>
</protein>
<comment type="caution">
    <text evidence="4">The sequence shown here is derived from an EMBL/GenBank/DDBJ whole genome shotgun (WGS) entry which is preliminary data.</text>
</comment>
<dbReference type="InterPro" id="IPR040794">
    <property type="entry name" value="CE2_N"/>
</dbReference>
<dbReference type="InterPro" id="IPR037461">
    <property type="entry name" value="CtCE2-like_dom"/>
</dbReference>
<dbReference type="Gene3D" id="2.60.120.260">
    <property type="entry name" value="Galactose-binding domain-like"/>
    <property type="match status" value="1"/>
</dbReference>
<evidence type="ECO:0000256" key="1">
    <source>
        <dbReference type="SAM" id="Phobius"/>
    </source>
</evidence>
<name>A0A917GP07_9BACL</name>
<feature type="domain" description="Carbohydrate esterase 2 N-terminal" evidence="3">
    <location>
        <begin position="217"/>
        <end position="313"/>
    </location>
</feature>
<dbReference type="Pfam" id="PF13472">
    <property type="entry name" value="Lipase_GDSL_2"/>
    <property type="match status" value="1"/>
</dbReference>
<proteinExistence type="predicted"/>
<dbReference type="CDD" id="cd01831">
    <property type="entry name" value="Endoglucanase_E_like"/>
    <property type="match status" value="1"/>
</dbReference>
<dbReference type="InterPro" id="IPR013830">
    <property type="entry name" value="SGNH_hydro"/>
</dbReference>
<evidence type="ECO:0000259" key="2">
    <source>
        <dbReference type="Pfam" id="PF13472"/>
    </source>
</evidence>
<dbReference type="AlphaFoldDB" id="A0A917GP07"/>
<feature type="domain" description="SGNH hydrolase-type esterase" evidence="2">
    <location>
        <begin position="326"/>
        <end position="501"/>
    </location>
</feature>
<accession>A0A917GP07</accession>
<feature type="transmembrane region" description="Helical" evidence="1">
    <location>
        <begin position="12"/>
        <end position="30"/>
    </location>
</feature>